<dbReference type="AlphaFoldDB" id="A0A1D8K836"/>
<feature type="domain" description="GGDEF" evidence="4">
    <location>
        <begin position="351"/>
        <end position="485"/>
    </location>
</feature>
<dbReference type="InterPro" id="IPR009050">
    <property type="entry name" value="Globin-like_sf"/>
</dbReference>
<organism evidence="5 6">
    <name type="scientific">Acidihalobacter aeolianus</name>
    <dbReference type="NCBI Taxonomy" id="2792603"/>
    <lineage>
        <taxon>Bacteria</taxon>
        <taxon>Pseudomonadati</taxon>
        <taxon>Pseudomonadota</taxon>
        <taxon>Gammaproteobacteria</taxon>
        <taxon>Chromatiales</taxon>
        <taxon>Ectothiorhodospiraceae</taxon>
        <taxon>Acidihalobacter</taxon>
    </lineage>
</organism>
<dbReference type="PROSITE" id="PS50887">
    <property type="entry name" value="GGDEF"/>
    <property type="match status" value="1"/>
</dbReference>
<dbReference type="CDD" id="cd01948">
    <property type="entry name" value="EAL"/>
    <property type="match status" value="1"/>
</dbReference>
<dbReference type="InterPro" id="IPR044398">
    <property type="entry name" value="Globin-sensor_dom"/>
</dbReference>
<dbReference type="EMBL" id="CP017448">
    <property type="protein sequence ID" value="AOV17127.1"/>
    <property type="molecule type" value="Genomic_DNA"/>
</dbReference>
<evidence type="ECO:0000259" key="4">
    <source>
        <dbReference type="PROSITE" id="PS50887"/>
    </source>
</evidence>
<dbReference type="GO" id="GO:0071111">
    <property type="term" value="F:cyclic-guanylate-specific phosphodiesterase activity"/>
    <property type="evidence" value="ECO:0007669"/>
    <property type="project" value="InterPro"/>
</dbReference>
<dbReference type="RefSeq" id="WP_070072698.1">
    <property type="nucleotide sequence ID" value="NZ_CP017448.1"/>
</dbReference>
<dbReference type="SMART" id="SM00267">
    <property type="entry name" value="GGDEF"/>
    <property type="match status" value="1"/>
</dbReference>
<dbReference type="CDD" id="cd01068">
    <property type="entry name" value="globin_sensor"/>
    <property type="match status" value="1"/>
</dbReference>
<sequence>MNFDLARFLGIGEADVSSVLKHADALTENADELSSGFYDYLHAHPETQRLFADYGSERMRELAQMLADNFRTMLGRHDGDERRRTQGNLGSRHYQAGVMTTWIVGAYRLYIDFLHERLAVLDLDVDARRRLEKALIKYVLYDMSLQLDGYEQARRTDLAERDKVAQAALAVTMSLDKASALEDVLTSMCDRVVSASAHLRAAWFCLGEGGASELTPSYFAGDISCLPQRIDVAAAGPLGDALRELRPVVVAPKEPGAPEWSQQQAEVQTIGIFPFALRNTAVSGCFVAHADRPRYFDDAGLSIFESLAMLAQLLIELREQIQRDALTGLPNRSAFSVHLAAALERAERAGGLLCVGILDLDDFKPVNDHYGHHAGDDLLRMLAERLRRSLRSGDMIARLSGDEFALVLDSVSSLGEAEAVFSRIGAALSRPFTLADGTLQVLAASLGVTVYPFDETDVDGLIRHADQAMYEAKNRKDERTSFWNYWSSPHQDRSGAQSAWAGSARAVAYFQPVADLNTRRVIAVEALARLELGNGRVLSPAEFLRGMGPVARRDLSREMLRQGLDLLRKLDEDGMHLNLSFNVDADFILDIGCVDCFNEVLRDTGIEPARITLEILESGEFLATEAALELMASLRATGARIALDDVGSAYSSLLRLKELPIDRIKLDQAFVRDLAQYPSNLVFVMSLQSLALGFGVQLIVEGVETHPMLDAMAALGVDAVQGYALTPPLNADALTEWLVAYPGGARLPGSKPSTLLGAYGAHLRQRALMEQILREGSFAASLNRAQRCPLVQFLQNTGVPPEHPLLRIHDEIMVVFGGHGILGETMSDKSSLMAAEEKLAKLVSQAMLEECTQTN</sequence>
<keyword evidence="6" id="KW-1185">Reference proteome</keyword>
<evidence type="ECO:0000259" key="3">
    <source>
        <dbReference type="PROSITE" id="PS50883"/>
    </source>
</evidence>
<dbReference type="NCBIfam" id="TIGR00254">
    <property type="entry name" value="GGDEF"/>
    <property type="match status" value="1"/>
</dbReference>
<dbReference type="KEGG" id="aaeo:BJI67_08705"/>
<evidence type="ECO:0000313" key="5">
    <source>
        <dbReference type="EMBL" id="AOV17127.1"/>
    </source>
</evidence>
<reference evidence="5 6" key="1">
    <citation type="submission" date="2016-09" db="EMBL/GenBank/DDBJ databases">
        <title>Acidihalobacter prosperus V6 (DSM14174).</title>
        <authorList>
            <person name="Khaleque H.N."/>
            <person name="Ramsay J.P."/>
            <person name="Murphy R.J.T."/>
            <person name="Kaksonen A.H."/>
            <person name="Boxall N.J."/>
            <person name="Watkin E.L.J."/>
        </authorList>
    </citation>
    <scope>NUCLEOTIDE SEQUENCE [LARGE SCALE GENOMIC DNA]</scope>
    <source>
        <strain evidence="5 6">V6</strain>
    </source>
</reference>
<dbReference type="SUPFAM" id="SSF141868">
    <property type="entry name" value="EAL domain-like"/>
    <property type="match status" value="1"/>
</dbReference>
<feature type="domain" description="EAL" evidence="3">
    <location>
        <begin position="489"/>
        <end position="742"/>
    </location>
</feature>
<dbReference type="InterPro" id="IPR012292">
    <property type="entry name" value="Globin/Proto"/>
</dbReference>
<dbReference type="Gene3D" id="3.30.450.40">
    <property type="match status" value="1"/>
</dbReference>
<dbReference type="InterPro" id="IPR043128">
    <property type="entry name" value="Rev_trsase/Diguanyl_cyclase"/>
</dbReference>
<dbReference type="Gene3D" id="3.30.70.270">
    <property type="match status" value="1"/>
</dbReference>
<dbReference type="InterPro" id="IPR001633">
    <property type="entry name" value="EAL_dom"/>
</dbReference>
<evidence type="ECO:0000256" key="1">
    <source>
        <dbReference type="ARBA" id="ARBA00015125"/>
    </source>
</evidence>
<dbReference type="Pfam" id="PF11563">
    <property type="entry name" value="Protoglobin"/>
    <property type="match status" value="1"/>
</dbReference>
<evidence type="ECO:0000313" key="6">
    <source>
        <dbReference type="Proteomes" id="UP000095342"/>
    </source>
</evidence>
<name>A0A1D8K836_9GAMM</name>
<dbReference type="GO" id="GO:0019825">
    <property type="term" value="F:oxygen binding"/>
    <property type="evidence" value="ECO:0007669"/>
    <property type="project" value="InterPro"/>
</dbReference>
<dbReference type="GO" id="GO:0020037">
    <property type="term" value="F:heme binding"/>
    <property type="evidence" value="ECO:0007669"/>
    <property type="project" value="InterPro"/>
</dbReference>
<dbReference type="PANTHER" id="PTHR33121">
    <property type="entry name" value="CYCLIC DI-GMP PHOSPHODIESTERASE PDEF"/>
    <property type="match status" value="1"/>
</dbReference>
<evidence type="ECO:0000256" key="2">
    <source>
        <dbReference type="ARBA" id="ARBA00029839"/>
    </source>
</evidence>
<dbReference type="Gene3D" id="1.10.490.10">
    <property type="entry name" value="Globins"/>
    <property type="match status" value="1"/>
</dbReference>
<dbReference type="InterPro" id="IPR039379">
    <property type="entry name" value="Protoglobin_sensor_dom"/>
</dbReference>
<dbReference type="PANTHER" id="PTHR33121:SF70">
    <property type="entry name" value="SIGNALING PROTEIN YKOW"/>
    <property type="match status" value="1"/>
</dbReference>
<dbReference type="InterPro" id="IPR050706">
    <property type="entry name" value="Cyclic-di-GMP_PDE-like"/>
</dbReference>
<dbReference type="Pfam" id="PF00990">
    <property type="entry name" value="GGDEF"/>
    <property type="match status" value="1"/>
</dbReference>
<dbReference type="SUPFAM" id="SSF46458">
    <property type="entry name" value="Globin-like"/>
    <property type="match status" value="1"/>
</dbReference>
<dbReference type="SMART" id="SM00052">
    <property type="entry name" value="EAL"/>
    <property type="match status" value="1"/>
</dbReference>
<dbReference type="Proteomes" id="UP000095342">
    <property type="component" value="Chromosome"/>
</dbReference>
<dbReference type="InterPro" id="IPR035919">
    <property type="entry name" value="EAL_sf"/>
</dbReference>
<dbReference type="Gene3D" id="3.20.20.450">
    <property type="entry name" value="EAL domain"/>
    <property type="match status" value="1"/>
</dbReference>
<dbReference type="Pfam" id="PF13185">
    <property type="entry name" value="GAF_2"/>
    <property type="match status" value="1"/>
</dbReference>
<dbReference type="InterPro" id="IPR003018">
    <property type="entry name" value="GAF"/>
</dbReference>
<dbReference type="InterPro" id="IPR000160">
    <property type="entry name" value="GGDEF_dom"/>
</dbReference>
<dbReference type="SUPFAM" id="SSF55073">
    <property type="entry name" value="Nucleotide cyclase"/>
    <property type="match status" value="1"/>
</dbReference>
<dbReference type="InterPro" id="IPR029787">
    <property type="entry name" value="Nucleotide_cyclase"/>
</dbReference>
<dbReference type="PROSITE" id="PS50883">
    <property type="entry name" value="EAL"/>
    <property type="match status" value="1"/>
</dbReference>
<dbReference type="SUPFAM" id="SSF55781">
    <property type="entry name" value="GAF domain-like"/>
    <property type="match status" value="1"/>
</dbReference>
<gene>
    <name evidence="5" type="ORF">BJI67_08705</name>
</gene>
<proteinExistence type="predicted"/>
<protein>
    <recommendedName>
        <fullName evidence="1">Diguanylate cyclase DosC</fullName>
    </recommendedName>
    <alternativeName>
        <fullName evidence="2">Direct oxygen-sensing cyclase</fullName>
    </alternativeName>
</protein>
<dbReference type="Pfam" id="PF00563">
    <property type="entry name" value="EAL"/>
    <property type="match status" value="1"/>
</dbReference>
<dbReference type="CDD" id="cd01949">
    <property type="entry name" value="GGDEF"/>
    <property type="match status" value="1"/>
</dbReference>
<accession>A0A1D8K836</accession>
<dbReference type="InterPro" id="IPR029016">
    <property type="entry name" value="GAF-like_dom_sf"/>
</dbReference>